<reference evidence="1 2" key="1">
    <citation type="journal article" date="2023" name="Arcadia Sci">
        <title>De novo assembly of a long-read Amblyomma americanum tick genome.</title>
        <authorList>
            <person name="Chou S."/>
            <person name="Poskanzer K.E."/>
            <person name="Rollins M."/>
            <person name="Thuy-Boun P.S."/>
        </authorList>
    </citation>
    <scope>NUCLEOTIDE SEQUENCE [LARGE SCALE GENOMIC DNA]</scope>
    <source>
        <strain evidence="1">F_SG_1</strain>
        <tissue evidence="1">Salivary glands</tissue>
    </source>
</reference>
<name>A0AAQ4DKK4_AMBAM</name>
<feature type="non-terminal residue" evidence="1">
    <location>
        <position position="1"/>
    </location>
</feature>
<organism evidence="1 2">
    <name type="scientific">Amblyomma americanum</name>
    <name type="common">Lone star tick</name>
    <dbReference type="NCBI Taxonomy" id="6943"/>
    <lineage>
        <taxon>Eukaryota</taxon>
        <taxon>Metazoa</taxon>
        <taxon>Ecdysozoa</taxon>
        <taxon>Arthropoda</taxon>
        <taxon>Chelicerata</taxon>
        <taxon>Arachnida</taxon>
        <taxon>Acari</taxon>
        <taxon>Parasitiformes</taxon>
        <taxon>Ixodida</taxon>
        <taxon>Ixodoidea</taxon>
        <taxon>Ixodidae</taxon>
        <taxon>Amblyomminae</taxon>
        <taxon>Amblyomma</taxon>
    </lineage>
</organism>
<accession>A0AAQ4DKK4</accession>
<proteinExistence type="predicted"/>
<dbReference type="EMBL" id="JARKHS020029614">
    <property type="protein sequence ID" value="KAK8762994.1"/>
    <property type="molecule type" value="Genomic_DNA"/>
</dbReference>
<protein>
    <submittedName>
        <fullName evidence="1">Uncharacterized protein</fullName>
    </submittedName>
</protein>
<sequence>RRQKVRHCFSNVAEPSRALALSSARAAMHATDGPRSATGFTLQLMAADAGACVRYEARPQHVLFMPRALAANAGAVGCNKSIAG</sequence>
<dbReference type="AlphaFoldDB" id="A0AAQ4DKK4"/>
<gene>
    <name evidence="1" type="ORF">V5799_034392</name>
</gene>
<evidence type="ECO:0000313" key="2">
    <source>
        <dbReference type="Proteomes" id="UP001321473"/>
    </source>
</evidence>
<evidence type="ECO:0000313" key="1">
    <source>
        <dbReference type="EMBL" id="KAK8762994.1"/>
    </source>
</evidence>
<dbReference type="Proteomes" id="UP001321473">
    <property type="component" value="Unassembled WGS sequence"/>
</dbReference>
<comment type="caution">
    <text evidence="1">The sequence shown here is derived from an EMBL/GenBank/DDBJ whole genome shotgun (WGS) entry which is preliminary data.</text>
</comment>
<keyword evidence="2" id="KW-1185">Reference proteome</keyword>